<dbReference type="InterPro" id="IPR036179">
    <property type="entry name" value="Ig-like_dom_sf"/>
</dbReference>
<feature type="domain" description="Ig-like" evidence="6">
    <location>
        <begin position="131"/>
        <end position="212"/>
    </location>
</feature>
<evidence type="ECO:0000256" key="5">
    <source>
        <dbReference type="SAM" id="Phobius"/>
    </source>
</evidence>
<evidence type="ECO:0000313" key="8">
    <source>
        <dbReference type="Proteomes" id="UP000002280"/>
    </source>
</evidence>
<organism evidence="7 8">
    <name type="scientific">Monodelphis domestica</name>
    <name type="common">Gray short-tailed opossum</name>
    <dbReference type="NCBI Taxonomy" id="13616"/>
    <lineage>
        <taxon>Eukaryota</taxon>
        <taxon>Metazoa</taxon>
        <taxon>Chordata</taxon>
        <taxon>Craniata</taxon>
        <taxon>Vertebrata</taxon>
        <taxon>Euteleostomi</taxon>
        <taxon>Mammalia</taxon>
        <taxon>Metatheria</taxon>
        <taxon>Didelphimorphia</taxon>
        <taxon>Didelphidae</taxon>
        <taxon>Monodelphis</taxon>
    </lineage>
</organism>
<evidence type="ECO:0000256" key="3">
    <source>
        <dbReference type="ARBA" id="ARBA00023136"/>
    </source>
</evidence>
<evidence type="ECO:0000259" key="6">
    <source>
        <dbReference type="PROSITE" id="PS50835"/>
    </source>
</evidence>
<dbReference type="Ensembl" id="ENSMODT00000044387.2">
    <property type="protein sequence ID" value="ENSMODP00000041278.2"/>
    <property type="gene ID" value="ENSMODG00000028303.2"/>
</dbReference>
<evidence type="ECO:0000256" key="1">
    <source>
        <dbReference type="ARBA" id="ARBA00004370"/>
    </source>
</evidence>
<keyword evidence="4" id="KW-0325">Glycoprotein</keyword>
<keyword evidence="5" id="KW-1133">Transmembrane helix</keyword>
<dbReference type="Proteomes" id="UP000002280">
    <property type="component" value="Chromosome 2"/>
</dbReference>
<dbReference type="AlphaFoldDB" id="K7E676"/>
<protein>
    <submittedName>
        <fullName evidence="7">SLAM family member 9-like</fullName>
    </submittedName>
</protein>
<dbReference type="Bgee" id="ENSMODG00000028303">
    <property type="expression patterns" value="Expressed in blood and 5 other cell types or tissues"/>
</dbReference>
<reference evidence="7" key="3">
    <citation type="submission" date="2025-09" db="UniProtKB">
        <authorList>
            <consortium name="Ensembl"/>
        </authorList>
    </citation>
    <scope>IDENTIFICATION</scope>
</reference>
<dbReference type="OMA" id="AQVNHPY"/>
<evidence type="ECO:0000313" key="7">
    <source>
        <dbReference type="Ensembl" id="ENSMODP00000041278.2"/>
    </source>
</evidence>
<reference evidence="7" key="2">
    <citation type="submission" date="2025-08" db="UniProtKB">
        <authorList>
            <consortium name="Ensembl"/>
        </authorList>
    </citation>
    <scope>IDENTIFICATION</scope>
</reference>
<dbReference type="HOGENOM" id="CLU_069386_3_1_1"/>
<dbReference type="SUPFAM" id="SSF48726">
    <property type="entry name" value="Immunoglobulin"/>
    <property type="match status" value="1"/>
</dbReference>
<proteinExistence type="predicted"/>
<dbReference type="PANTHER" id="PTHR12080:SF18">
    <property type="entry name" value="SLAM FAMILY MEMBER 9"/>
    <property type="match status" value="1"/>
</dbReference>
<dbReference type="eggNOG" id="ENOG502SB7W">
    <property type="taxonomic scope" value="Eukaryota"/>
</dbReference>
<dbReference type="GO" id="GO:0042110">
    <property type="term" value="P:T cell activation"/>
    <property type="evidence" value="ECO:0000318"/>
    <property type="project" value="GO_Central"/>
</dbReference>
<comment type="subcellular location">
    <subcellularLocation>
        <location evidence="1">Membrane</location>
    </subcellularLocation>
</comment>
<dbReference type="InterPro" id="IPR013783">
    <property type="entry name" value="Ig-like_fold"/>
</dbReference>
<dbReference type="Gene3D" id="2.60.40.10">
    <property type="entry name" value="Immunoglobulins"/>
    <property type="match status" value="2"/>
</dbReference>
<feature type="transmembrane region" description="Helical" evidence="5">
    <location>
        <begin position="225"/>
        <end position="250"/>
    </location>
</feature>
<keyword evidence="2" id="KW-0732">Signal</keyword>
<dbReference type="STRING" id="13616.ENSMODP00000041278"/>
<evidence type="ECO:0000256" key="4">
    <source>
        <dbReference type="ARBA" id="ARBA00023180"/>
    </source>
</evidence>
<sequence length="327" mass="36797">MFPFALINIVNGEAVSKENEVPLMVIGTVGKSVILPLRITSDKKIRNIVWLSSNSIATVQINGQNITFIVTDPQYDHRLEIVKSNYSLQINNLKIKDENYYKGQITFENSFPSEPLIQNYKLHVYEELSKPQVIVNDTLSKNGTCNISLLCHMKKEEKNVTYNWISLKGVEEEILQEGPILTVSWRSGESEPNLICRVKNPVSNHSVRANLSMELCTDPQGTSAWIIGIGLIILVLLSIAFFIIVAVFIWKKKGEGFFQVFNDHILQQETTTESVTVYAQVNHPNRENAESSNVSERKNSLTIYSTIQSSKKKNAAILPETPSGKDI</sequence>
<dbReference type="GeneTree" id="ENSGT01030000234540"/>
<dbReference type="GO" id="GO:0009897">
    <property type="term" value="C:external side of plasma membrane"/>
    <property type="evidence" value="ECO:0000318"/>
    <property type="project" value="GO_Central"/>
</dbReference>
<dbReference type="InParanoid" id="K7E676"/>
<dbReference type="InterPro" id="IPR015631">
    <property type="entry name" value="CD2/SLAM_rcpt"/>
</dbReference>
<keyword evidence="3 5" id="KW-0472">Membrane</keyword>
<name>K7E676_MONDO</name>
<accession>K7E676</accession>
<dbReference type="GO" id="GO:0006955">
    <property type="term" value="P:immune response"/>
    <property type="evidence" value="ECO:0000318"/>
    <property type="project" value="GO_Central"/>
</dbReference>
<reference evidence="7 8" key="1">
    <citation type="journal article" date="2007" name="Nature">
        <title>Genome of the marsupial Monodelphis domestica reveals innovation in non-coding sequences.</title>
        <authorList>
            <person name="Mikkelsen T.S."/>
            <person name="Wakefield M.J."/>
            <person name="Aken B."/>
            <person name="Amemiya C.T."/>
            <person name="Chang J.L."/>
            <person name="Duke S."/>
            <person name="Garber M."/>
            <person name="Gentles A.J."/>
            <person name="Goodstadt L."/>
            <person name="Heger A."/>
            <person name="Jurka J."/>
            <person name="Kamal M."/>
            <person name="Mauceli E."/>
            <person name="Searle S.M."/>
            <person name="Sharpe T."/>
            <person name="Baker M.L."/>
            <person name="Batzer M.A."/>
            <person name="Benos P.V."/>
            <person name="Belov K."/>
            <person name="Clamp M."/>
            <person name="Cook A."/>
            <person name="Cuff J."/>
            <person name="Das R."/>
            <person name="Davidow L."/>
            <person name="Deakin J.E."/>
            <person name="Fazzari M.J."/>
            <person name="Glass J.L."/>
            <person name="Grabherr M."/>
            <person name="Greally J.M."/>
            <person name="Gu W."/>
            <person name="Hore T.A."/>
            <person name="Huttley G.A."/>
            <person name="Kleber M."/>
            <person name="Jirtle R.L."/>
            <person name="Koina E."/>
            <person name="Lee J.T."/>
            <person name="Mahony S."/>
            <person name="Marra M.A."/>
            <person name="Miller R.D."/>
            <person name="Nicholls R.D."/>
            <person name="Oda M."/>
            <person name="Papenfuss A.T."/>
            <person name="Parra Z.E."/>
            <person name="Pollock D.D."/>
            <person name="Ray D.A."/>
            <person name="Schein J.E."/>
            <person name="Speed T.P."/>
            <person name="Thompson K."/>
            <person name="VandeBerg J.L."/>
            <person name="Wade C.M."/>
            <person name="Walker J.A."/>
            <person name="Waters P.D."/>
            <person name="Webber C."/>
            <person name="Weidman J.R."/>
            <person name="Xie X."/>
            <person name="Zody M.C."/>
            <person name="Baldwin J."/>
            <person name="Abdouelleil A."/>
            <person name="Abdulkadir J."/>
            <person name="Abebe A."/>
            <person name="Abera B."/>
            <person name="Abreu J."/>
            <person name="Acer S.C."/>
            <person name="Aftuck L."/>
            <person name="Alexander A."/>
            <person name="An P."/>
            <person name="Anderson E."/>
            <person name="Anderson S."/>
            <person name="Arachi H."/>
            <person name="Azer M."/>
            <person name="Bachantsang P."/>
            <person name="Barry A."/>
            <person name="Bayul T."/>
            <person name="Berlin A."/>
            <person name="Bessette D."/>
            <person name="Bloom T."/>
            <person name="Bloom T."/>
            <person name="Boguslavskiy L."/>
            <person name="Bonnet C."/>
            <person name="Boukhgalter B."/>
            <person name="Bourzgui I."/>
            <person name="Brown A."/>
            <person name="Cahill P."/>
            <person name="Channer S."/>
            <person name="Cheshatsang Y."/>
            <person name="Chuda L."/>
            <person name="Citroen M."/>
            <person name="Collymore A."/>
            <person name="Cooke P."/>
            <person name="Costello M."/>
            <person name="D'Aco K."/>
            <person name="Daza R."/>
            <person name="De Haan G."/>
            <person name="DeGray S."/>
            <person name="DeMaso C."/>
            <person name="Dhargay N."/>
            <person name="Dooley K."/>
            <person name="Dooley E."/>
            <person name="Doricent M."/>
            <person name="Dorje P."/>
            <person name="Dorjee K."/>
            <person name="Dupes A."/>
            <person name="Elong R."/>
            <person name="Falk J."/>
            <person name="Farina A."/>
            <person name="Faro S."/>
            <person name="Ferguson D."/>
            <person name="Fisher S."/>
            <person name="Foley C.D."/>
            <person name="Franke A."/>
            <person name="Friedrich D."/>
            <person name="Gadbois L."/>
            <person name="Gearin G."/>
            <person name="Gearin C.R."/>
            <person name="Giannoukos G."/>
            <person name="Goode T."/>
            <person name="Graham J."/>
            <person name="Grandbois E."/>
            <person name="Grewal S."/>
            <person name="Gyaltsen K."/>
            <person name="Hafez N."/>
            <person name="Hagos B."/>
            <person name="Hall J."/>
            <person name="Henson C."/>
            <person name="Hollinger A."/>
            <person name="Honan T."/>
            <person name="Huard M.D."/>
            <person name="Hughes L."/>
            <person name="Hurhula B."/>
            <person name="Husby M.E."/>
            <person name="Kamat A."/>
            <person name="Kanga B."/>
            <person name="Kashin S."/>
            <person name="Khazanovich D."/>
            <person name="Kisner P."/>
            <person name="Lance K."/>
            <person name="Lara M."/>
            <person name="Lee W."/>
            <person name="Lennon N."/>
            <person name="Letendre F."/>
            <person name="LeVine R."/>
            <person name="Lipovsky A."/>
            <person name="Liu X."/>
            <person name="Liu J."/>
            <person name="Liu S."/>
            <person name="Lokyitsang T."/>
            <person name="Lokyitsang Y."/>
            <person name="Lubonja R."/>
            <person name="Lui A."/>
            <person name="MacDonald P."/>
            <person name="Magnisalis V."/>
            <person name="Maru K."/>
            <person name="Matthews C."/>
            <person name="McCusker W."/>
            <person name="McDonough S."/>
            <person name="Mehta T."/>
            <person name="Meldrim J."/>
            <person name="Meneus L."/>
            <person name="Mihai O."/>
            <person name="Mihalev A."/>
            <person name="Mihova T."/>
            <person name="Mittelman R."/>
            <person name="Mlenga V."/>
            <person name="Montmayeur A."/>
            <person name="Mulrain L."/>
            <person name="Navidi A."/>
            <person name="Naylor J."/>
            <person name="Negash T."/>
            <person name="Nguyen T."/>
            <person name="Nguyen N."/>
            <person name="Nicol R."/>
            <person name="Norbu C."/>
            <person name="Norbu N."/>
            <person name="Novod N."/>
            <person name="O'Neill B."/>
            <person name="Osman S."/>
            <person name="Markiewicz E."/>
            <person name="Oyono O.L."/>
            <person name="Patti C."/>
            <person name="Phunkhang P."/>
            <person name="Pierre F."/>
            <person name="Priest M."/>
            <person name="Raghuraman S."/>
            <person name="Rege F."/>
            <person name="Reyes R."/>
            <person name="Rise C."/>
            <person name="Rogov P."/>
            <person name="Ross K."/>
            <person name="Ryan E."/>
            <person name="Settipalli S."/>
            <person name="Shea T."/>
            <person name="Sherpa N."/>
            <person name="Shi L."/>
            <person name="Shih D."/>
            <person name="Sparrow T."/>
            <person name="Spaulding J."/>
            <person name="Stalker J."/>
            <person name="Stange-Thomann N."/>
            <person name="Stavropoulos S."/>
            <person name="Stone C."/>
            <person name="Strader C."/>
            <person name="Tesfaye S."/>
            <person name="Thomson T."/>
            <person name="Thoulutsang Y."/>
            <person name="Thoulutsang D."/>
            <person name="Topham K."/>
            <person name="Topping I."/>
            <person name="Tsamla T."/>
            <person name="Vassiliev H."/>
            <person name="Vo A."/>
            <person name="Wangchuk T."/>
            <person name="Wangdi T."/>
            <person name="Weiand M."/>
            <person name="Wilkinson J."/>
            <person name="Wilson A."/>
            <person name="Yadav S."/>
            <person name="Young G."/>
            <person name="Yu Q."/>
            <person name="Zembek L."/>
            <person name="Zhong D."/>
            <person name="Zimmer A."/>
            <person name="Zwirko Z."/>
            <person name="Jaffe D.B."/>
            <person name="Alvarez P."/>
            <person name="Brockman W."/>
            <person name="Butler J."/>
            <person name="Chin C."/>
            <person name="Gnerre S."/>
            <person name="MacCallum I."/>
            <person name="Graves J.A."/>
            <person name="Ponting C.P."/>
            <person name="Breen M."/>
            <person name="Samollow P.B."/>
            <person name="Lander E.S."/>
            <person name="Lindblad-Toh K."/>
        </authorList>
    </citation>
    <scope>NUCLEOTIDE SEQUENCE [LARGE SCALE GENOMIC DNA]</scope>
</reference>
<dbReference type="InterPro" id="IPR007110">
    <property type="entry name" value="Ig-like_dom"/>
</dbReference>
<dbReference type="PROSITE" id="PS50835">
    <property type="entry name" value="IG_LIKE"/>
    <property type="match status" value="1"/>
</dbReference>
<dbReference type="PANTHER" id="PTHR12080">
    <property type="entry name" value="SIGNALING LYMPHOCYTIC ACTIVATION MOLECULE"/>
    <property type="match status" value="1"/>
</dbReference>
<keyword evidence="8" id="KW-1185">Reference proteome</keyword>
<evidence type="ECO:0000256" key="2">
    <source>
        <dbReference type="ARBA" id="ARBA00022729"/>
    </source>
</evidence>
<keyword evidence="5" id="KW-0812">Transmembrane</keyword>